<reference evidence="2" key="1">
    <citation type="journal article" date="2022" name="Mol. Ecol. Resour.">
        <title>The genomes of chicory, endive, great burdock and yacon provide insights into Asteraceae palaeo-polyploidization history and plant inulin production.</title>
        <authorList>
            <person name="Fan W."/>
            <person name="Wang S."/>
            <person name="Wang H."/>
            <person name="Wang A."/>
            <person name="Jiang F."/>
            <person name="Liu H."/>
            <person name="Zhao H."/>
            <person name="Xu D."/>
            <person name="Zhang Y."/>
        </authorList>
    </citation>
    <scope>NUCLEOTIDE SEQUENCE [LARGE SCALE GENOMIC DNA]</scope>
    <source>
        <strain evidence="2">cv. Niubang</strain>
    </source>
</reference>
<name>A0ACB8YA31_ARCLA</name>
<dbReference type="Proteomes" id="UP001055879">
    <property type="component" value="Linkage Group LG13"/>
</dbReference>
<reference evidence="1 2" key="2">
    <citation type="journal article" date="2022" name="Mol. Ecol. Resour.">
        <title>The genomes of chicory, endive, great burdock and yacon provide insights into Asteraceae paleo-polyploidization history and plant inulin production.</title>
        <authorList>
            <person name="Fan W."/>
            <person name="Wang S."/>
            <person name="Wang H."/>
            <person name="Wang A."/>
            <person name="Jiang F."/>
            <person name="Liu H."/>
            <person name="Zhao H."/>
            <person name="Xu D."/>
            <person name="Zhang Y."/>
        </authorList>
    </citation>
    <scope>NUCLEOTIDE SEQUENCE [LARGE SCALE GENOMIC DNA]</scope>
    <source>
        <strain evidence="2">cv. Niubang</strain>
    </source>
</reference>
<keyword evidence="2" id="KW-1185">Reference proteome</keyword>
<gene>
    <name evidence="1" type="ORF">L6452_36538</name>
</gene>
<sequence>MMTMRPLSFVGDIGWLVSHHISVRDGELQEISRFLSLEQLIGRQYQLLGLKDYPIPLLGALATLPHSLHMRLGILPTPWHDTFRSSILHMCKPQRQKNLDAEHFRGNYGRRRQIPAIAPSIVVTFVVPPSVVRYLPHPTPYFFSYFFGSTPSPPPPINFHLASFLSSPSLTFPQPLHRVTTTTMTFLNPLSPLRSKEGQGTFEGLYCPL</sequence>
<dbReference type="EMBL" id="CM042059">
    <property type="protein sequence ID" value="KAI3681734.1"/>
    <property type="molecule type" value="Genomic_DNA"/>
</dbReference>
<accession>A0ACB8YA31</accession>
<evidence type="ECO:0000313" key="1">
    <source>
        <dbReference type="EMBL" id="KAI3681734.1"/>
    </source>
</evidence>
<comment type="caution">
    <text evidence="1">The sequence shown here is derived from an EMBL/GenBank/DDBJ whole genome shotgun (WGS) entry which is preliminary data.</text>
</comment>
<organism evidence="1 2">
    <name type="scientific">Arctium lappa</name>
    <name type="common">Greater burdock</name>
    <name type="synonym">Lappa major</name>
    <dbReference type="NCBI Taxonomy" id="4217"/>
    <lineage>
        <taxon>Eukaryota</taxon>
        <taxon>Viridiplantae</taxon>
        <taxon>Streptophyta</taxon>
        <taxon>Embryophyta</taxon>
        <taxon>Tracheophyta</taxon>
        <taxon>Spermatophyta</taxon>
        <taxon>Magnoliopsida</taxon>
        <taxon>eudicotyledons</taxon>
        <taxon>Gunneridae</taxon>
        <taxon>Pentapetalae</taxon>
        <taxon>asterids</taxon>
        <taxon>campanulids</taxon>
        <taxon>Asterales</taxon>
        <taxon>Asteraceae</taxon>
        <taxon>Carduoideae</taxon>
        <taxon>Cardueae</taxon>
        <taxon>Arctiinae</taxon>
        <taxon>Arctium</taxon>
    </lineage>
</organism>
<protein>
    <submittedName>
        <fullName evidence="1">Uncharacterized protein</fullName>
    </submittedName>
</protein>
<evidence type="ECO:0000313" key="2">
    <source>
        <dbReference type="Proteomes" id="UP001055879"/>
    </source>
</evidence>
<proteinExistence type="predicted"/>